<accession>A0A4Y2T3K0</accession>
<sequence length="106" mass="12383">MELRRIQWFTISSGESWDEQSPEFIFYSEDSVKRTWKSDEVENYLGSPRFKESHIIESLEARCLFWGRRVPDSKLDSTEDPLCMGPAAHTFLNRDQTSSNWCGADI</sequence>
<evidence type="ECO:0000313" key="2">
    <source>
        <dbReference type="Proteomes" id="UP000499080"/>
    </source>
</evidence>
<reference evidence="1 2" key="1">
    <citation type="journal article" date="2019" name="Sci. Rep.">
        <title>Orb-weaving spider Araneus ventricosus genome elucidates the spidroin gene catalogue.</title>
        <authorList>
            <person name="Kono N."/>
            <person name="Nakamura H."/>
            <person name="Ohtoshi R."/>
            <person name="Moran D.A.P."/>
            <person name="Shinohara A."/>
            <person name="Yoshida Y."/>
            <person name="Fujiwara M."/>
            <person name="Mori M."/>
            <person name="Tomita M."/>
            <person name="Arakawa K."/>
        </authorList>
    </citation>
    <scope>NUCLEOTIDE SEQUENCE [LARGE SCALE GENOMIC DNA]</scope>
</reference>
<gene>
    <name evidence="1" type="ORF">AVEN_3505_1</name>
</gene>
<proteinExistence type="predicted"/>
<organism evidence="1 2">
    <name type="scientific">Araneus ventricosus</name>
    <name type="common">Orbweaver spider</name>
    <name type="synonym">Epeira ventricosa</name>
    <dbReference type="NCBI Taxonomy" id="182803"/>
    <lineage>
        <taxon>Eukaryota</taxon>
        <taxon>Metazoa</taxon>
        <taxon>Ecdysozoa</taxon>
        <taxon>Arthropoda</taxon>
        <taxon>Chelicerata</taxon>
        <taxon>Arachnida</taxon>
        <taxon>Araneae</taxon>
        <taxon>Araneomorphae</taxon>
        <taxon>Entelegynae</taxon>
        <taxon>Araneoidea</taxon>
        <taxon>Araneidae</taxon>
        <taxon>Araneus</taxon>
    </lineage>
</organism>
<protein>
    <submittedName>
        <fullName evidence="1">Uncharacterized protein</fullName>
    </submittedName>
</protein>
<dbReference type="AlphaFoldDB" id="A0A4Y2T3K0"/>
<name>A0A4Y2T3K0_ARAVE</name>
<evidence type="ECO:0000313" key="1">
    <source>
        <dbReference type="EMBL" id="GBN95137.1"/>
    </source>
</evidence>
<dbReference type="Proteomes" id="UP000499080">
    <property type="component" value="Unassembled WGS sequence"/>
</dbReference>
<keyword evidence="2" id="KW-1185">Reference proteome</keyword>
<comment type="caution">
    <text evidence="1">The sequence shown here is derived from an EMBL/GenBank/DDBJ whole genome shotgun (WGS) entry which is preliminary data.</text>
</comment>
<dbReference type="EMBL" id="BGPR01025879">
    <property type="protein sequence ID" value="GBN95137.1"/>
    <property type="molecule type" value="Genomic_DNA"/>
</dbReference>